<dbReference type="InterPro" id="IPR024161">
    <property type="entry name" value="Znf_nanos-typ"/>
</dbReference>
<evidence type="ECO:0000313" key="10">
    <source>
        <dbReference type="Ensembl" id="ENSLACP00000017010.1"/>
    </source>
</evidence>
<evidence type="ECO:0000313" key="11">
    <source>
        <dbReference type="Proteomes" id="UP000008672"/>
    </source>
</evidence>
<dbReference type="PROSITE" id="PS51522">
    <property type="entry name" value="ZF_NANOS"/>
    <property type="match status" value="1"/>
</dbReference>
<dbReference type="GeneTree" id="ENSGT00950000183135"/>
<dbReference type="GO" id="GO:0008270">
    <property type="term" value="F:zinc ion binding"/>
    <property type="evidence" value="ECO:0007669"/>
    <property type="project" value="UniProtKB-KW"/>
</dbReference>
<reference evidence="10" key="2">
    <citation type="submission" date="2025-08" db="UniProtKB">
        <authorList>
            <consortium name="Ensembl"/>
        </authorList>
    </citation>
    <scope>IDENTIFICATION</scope>
</reference>
<keyword evidence="4 8" id="KW-0863">Zinc-finger</keyword>
<evidence type="ECO:0000256" key="2">
    <source>
        <dbReference type="ARBA" id="ARBA00022490"/>
    </source>
</evidence>
<reference evidence="11" key="1">
    <citation type="submission" date="2011-08" db="EMBL/GenBank/DDBJ databases">
        <title>The draft genome of Latimeria chalumnae.</title>
        <authorList>
            <person name="Di Palma F."/>
            <person name="Alfoldi J."/>
            <person name="Johnson J."/>
            <person name="Berlin A."/>
            <person name="Gnerre S."/>
            <person name="Jaffe D."/>
            <person name="MacCallum I."/>
            <person name="Young S."/>
            <person name="Walker B.J."/>
            <person name="Lander E."/>
            <person name="Lindblad-Toh K."/>
        </authorList>
    </citation>
    <scope>NUCLEOTIDE SEQUENCE [LARGE SCALE GENOMIC DNA]</scope>
    <source>
        <strain evidence="11">Wild caught</strain>
    </source>
</reference>
<evidence type="ECO:0000256" key="4">
    <source>
        <dbReference type="ARBA" id="ARBA00022771"/>
    </source>
</evidence>
<keyword evidence="2" id="KW-0963">Cytoplasm</keyword>
<dbReference type="eggNOG" id="KOG4602">
    <property type="taxonomic scope" value="Eukaryota"/>
</dbReference>
<dbReference type="InterPro" id="IPR008705">
    <property type="entry name" value="Nanos/Xcar2"/>
</dbReference>
<dbReference type="STRING" id="7897.ENSLACP00000017010"/>
<sequence>IRTMAYSCRGSNGSILNHEFDMWKDYLQLGKTIKALKETMESHRRRQEESQRVLESQGSLQDFSKVGSPIIFRGTFVYSGTNRSCSSESPLNCMLQNGVPALGNGICNFCKHNGESKTVFSNHQLKREDGKIACPILRKYVCPLCFATGDTAHTLKYCPLNQEKQTLYRKSGRNSA</sequence>
<keyword evidence="11" id="KW-1185">Reference proteome</keyword>
<evidence type="ECO:0000256" key="7">
    <source>
        <dbReference type="ARBA" id="ARBA00022884"/>
    </source>
</evidence>
<dbReference type="PANTHER" id="PTHR12887">
    <property type="entry name" value="NANOS PROTEIN"/>
    <property type="match status" value="1"/>
</dbReference>
<evidence type="ECO:0000256" key="6">
    <source>
        <dbReference type="ARBA" id="ARBA00022845"/>
    </source>
</evidence>
<dbReference type="InParanoid" id="H3B539"/>
<proteinExistence type="inferred from homology"/>
<keyword evidence="6 8" id="KW-0810">Translation regulation</keyword>
<gene>
    <name evidence="10" type="primary">LOC102363486</name>
</gene>
<keyword evidence="3" id="KW-0479">Metal-binding</keyword>
<dbReference type="GO" id="GO:0005737">
    <property type="term" value="C:cytoplasm"/>
    <property type="evidence" value="ECO:0007669"/>
    <property type="project" value="UniProtKB-SubCell"/>
</dbReference>
<evidence type="ECO:0000259" key="9">
    <source>
        <dbReference type="PROSITE" id="PS51522"/>
    </source>
</evidence>
<dbReference type="HOGENOM" id="CLU_094055_1_1_1"/>
<comment type="similarity">
    <text evidence="8">Belongs to the nanos family.</text>
</comment>
<accession>H3B539</accession>
<evidence type="ECO:0000256" key="8">
    <source>
        <dbReference type="PROSITE-ProRule" id="PRU00855"/>
    </source>
</evidence>
<evidence type="ECO:0000256" key="3">
    <source>
        <dbReference type="ARBA" id="ARBA00022723"/>
    </source>
</evidence>
<organism evidence="10 11">
    <name type="scientific">Latimeria chalumnae</name>
    <name type="common">Coelacanth</name>
    <dbReference type="NCBI Taxonomy" id="7897"/>
    <lineage>
        <taxon>Eukaryota</taxon>
        <taxon>Metazoa</taxon>
        <taxon>Chordata</taxon>
        <taxon>Craniata</taxon>
        <taxon>Vertebrata</taxon>
        <taxon>Euteleostomi</taxon>
        <taxon>Coelacanthiformes</taxon>
        <taxon>Coelacanthidae</taxon>
        <taxon>Latimeria</taxon>
    </lineage>
</organism>
<reference evidence="10" key="3">
    <citation type="submission" date="2025-09" db="UniProtKB">
        <authorList>
            <consortium name="Ensembl"/>
        </authorList>
    </citation>
    <scope>IDENTIFICATION</scope>
</reference>
<keyword evidence="5" id="KW-0862">Zinc</keyword>
<dbReference type="GO" id="GO:0003723">
    <property type="term" value="F:RNA binding"/>
    <property type="evidence" value="ECO:0007669"/>
    <property type="project" value="UniProtKB-UniRule"/>
</dbReference>
<evidence type="ECO:0000256" key="1">
    <source>
        <dbReference type="ARBA" id="ARBA00004496"/>
    </source>
</evidence>
<dbReference type="Pfam" id="PF05741">
    <property type="entry name" value="zf-nanos"/>
    <property type="match status" value="1"/>
</dbReference>
<evidence type="ECO:0000256" key="5">
    <source>
        <dbReference type="ARBA" id="ARBA00022833"/>
    </source>
</evidence>
<dbReference type="FunCoup" id="H3B539">
    <property type="interactions" value="53"/>
</dbReference>
<protein>
    <submittedName>
        <fullName evidence="10">Nanos C2HC-type zinc finger 2</fullName>
    </submittedName>
</protein>
<comment type="subcellular location">
    <subcellularLocation>
        <location evidence="1">Cytoplasm</location>
    </subcellularLocation>
</comment>
<feature type="domain" description="Nanos-type" evidence="9">
    <location>
        <begin position="106"/>
        <end position="160"/>
    </location>
</feature>
<dbReference type="InterPro" id="IPR038129">
    <property type="entry name" value="Nanos_sf"/>
</dbReference>
<dbReference type="Gene3D" id="4.10.60.30">
    <property type="entry name" value="Nanos, RNA-binding domain"/>
    <property type="match status" value="1"/>
</dbReference>
<dbReference type="EMBL" id="AFYH01070669">
    <property type="status" value="NOT_ANNOTATED_CDS"/>
    <property type="molecule type" value="Genomic_DNA"/>
</dbReference>
<dbReference type="Proteomes" id="UP000008672">
    <property type="component" value="Unassembled WGS sequence"/>
</dbReference>
<dbReference type="GO" id="GO:0006417">
    <property type="term" value="P:regulation of translation"/>
    <property type="evidence" value="ECO:0007669"/>
    <property type="project" value="UniProtKB-UniRule"/>
</dbReference>
<name>H3B539_LATCH</name>
<keyword evidence="7 8" id="KW-0694">RNA-binding</keyword>
<dbReference type="Ensembl" id="ENSLACT00000017132.1">
    <property type="protein sequence ID" value="ENSLACP00000017010.1"/>
    <property type="gene ID" value="ENSLACG00000014980.1"/>
</dbReference>
<dbReference type="AlphaFoldDB" id="H3B539"/>